<gene>
    <name evidence="2" type="ORF">EWM64_g2625</name>
</gene>
<reference evidence="2 3" key="1">
    <citation type="submission" date="2019-02" db="EMBL/GenBank/DDBJ databases">
        <title>Genome sequencing of the rare red list fungi Hericium alpestre (H. flagellum).</title>
        <authorList>
            <person name="Buettner E."/>
            <person name="Kellner H."/>
        </authorList>
    </citation>
    <scope>NUCLEOTIDE SEQUENCE [LARGE SCALE GENOMIC DNA]</scope>
    <source>
        <strain evidence="2 3">DSM 108284</strain>
    </source>
</reference>
<organism evidence="2 3">
    <name type="scientific">Hericium alpestre</name>
    <dbReference type="NCBI Taxonomy" id="135208"/>
    <lineage>
        <taxon>Eukaryota</taxon>
        <taxon>Fungi</taxon>
        <taxon>Dikarya</taxon>
        <taxon>Basidiomycota</taxon>
        <taxon>Agaricomycotina</taxon>
        <taxon>Agaricomycetes</taxon>
        <taxon>Russulales</taxon>
        <taxon>Hericiaceae</taxon>
        <taxon>Hericium</taxon>
    </lineage>
</organism>
<protein>
    <submittedName>
        <fullName evidence="2">Uncharacterized protein</fullName>
    </submittedName>
</protein>
<dbReference type="AlphaFoldDB" id="A0A4Z0A4K4"/>
<proteinExistence type="predicted"/>
<dbReference type="Proteomes" id="UP000298061">
    <property type="component" value="Unassembled WGS sequence"/>
</dbReference>
<name>A0A4Z0A4K4_9AGAM</name>
<comment type="caution">
    <text evidence="2">The sequence shown here is derived from an EMBL/GenBank/DDBJ whole genome shotgun (WGS) entry which is preliminary data.</text>
</comment>
<sequence>MLAADAKFPGSTSDALPPSPTPENPGAVYPKTDPTPAPPDSIPGGAKSVRDRALEAYATAIKKSGQADACSAETGGLFTD</sequence>
<evidence type="ECO:0000256" key="1">
    <source>
        <dbReference type="SAM" id="MobiDB-lite"/>
    </source>
</evidence>
<accession>A0A4Z0A4K4</accession>
<dbReference type="OrthoDB" id="2560792at2759"/>
<evidence type="ECO:0000313" key="3">
    <source>
        <dbReference type="Proteomes" id="UP000298061"/>
    </source>
</evidence>
<feature type="region of interest" description="Disordered" evidence="1">
    <location>
        <begin position="1"/>
        <end position="50"/>
    </location>
</feature>
<dbReference type="EMBL" id="SFCI01000217">
    <property type="protein sequence ID" value="TFY81390.1"/>
    <property type="molecule type" value="Genomic_DNA"/>
</dbReference>
<evidence type="ECO:0000313" key="2">
    <source>
        <dbReference type="EMBL" id="TFY81390.1"/>
    </source>
</evidence>
<keyword evidence="3" id="KW-1185">Reference proteome</keyword>